<dbReference type="InterPro" id="IPR051057">
    <property type="entry name" value="PI-PLC_domain"/>
</dbReference>
<dbReference type="EMBL" id="ML996690">
    <property type="protein sequence ID" value="KAF2402903.1"/>
    <property type="molecule type" value="Genomic_DNA"/>
</dbReference>
<organism evidence="1 2">
    <name type="scientific">Trichodelitschia bisporula</name>
    <dbReference type="NCBI Taxonomy" id="703511"/>
    <lineage>
        <taxon>Eukaryota</taxon>
        <taxon>Fungi</taxon>
        <taxon>Dikarya</taxon>
        <taxon>Ascomycota</taxon>
        <taxon>Pezizomycotina</taxon>
        <taxon>Dothideomycetes</taxon>
        <taxon>Dothideomycetes incertae sedis</taxon>
        <taxon>Phaeotrichales</taxon>
        <taxon>Phaeotrichaceae</taxon>
        <taxon>Trichodelitschia</taxon>
    </lineage>
</organism>
<sequence length="472" mass="50837">MPTKGVQIYTFISLPGASVEYTVPGSSLSRSQLGEWTNDHLEVDKSHIRNPFEFAGRFLFRVLFRNNTVTTQYVDINTLIGNIERGTMARMADQRAVITPDLVVSFGFYDAGPGIAGLPKADQCWVTVTPNRAGWMSRLAPLGSDAERKPFTRWVLPAAHDVGMNSLQTPTALIQSAGKAVLPVFKGASGVISGLGGKMSDDVLLGMLPNIIQGLAITQKDSLGDILATGARYFEFRPAHLHSAVRGQAGIPRDALYFTHGPIPGMPYAQFLADIATFLLANTGEIVVVQLRWDGVPAECARPSDGELASELNTALGRANGQLVVGDLGDLQRSTTAQLREQKKRLIICRDVDSLSTYTDGANATLNGDSIVAEFEKLGPASQNGKAFTNLQCQATATNIKDVVAYSVVSAGVSNSCLLATKPICDWKTLPWIRRNALNRLKAEQLVVVMNDFFDGATADVAAGLSDIRLKQ</sequence>
<evidence type="ECO:0000313" key="2">
    <source>
        <dbReference type="Proteomes" id="UP000799640"/>
    </source>
</evidence>
<dbReference type="Gene3D" id="3.20.20.190">
    <property type="entry name" value="Phosphatidylinositol (PI) phosphodiesterase"/>
    <property type="match status" value="1"/>
</dbReference>
<proteinExistence type="predicted"/>
<dbReference type="PANTHER" id="PTHR13593">
    <property type="match status" value="1"/>
</dbReference>
<name>A0A6G1I3M2_9PEZI</name>
<dbReference type="GO" id="GO:0006629">
    <property type="term" value="P:lipid metabolic process"/>
    <property type="evidence" value="ECO:0007669"/>
    <property type="project" value="InterPro"/>
</dbReference>
<dbReference type="SUPFAM" id="SSF51695">
    <property type="entry name" value="PLC-like phosphodiesterases"/>
    <property type="match status" value="1"/>
</dbReference>
<dbReference type="GO" id="GO:0008081">
    <property type="term" value="F:phosphoric diester hydrolase activity"/>
    <property type="evidence" value="ECO:0007669"/>
    <property type="project" value="InterPro"/>
</dbReference>
<protein>
    <recommendedName>
        <fullName evidence="3">PLC-like phosphodiesterase</fullName>
    </recommendedName>
</protein>
<dbReference type="InterPro" id="IPR017946">
    <property type="entry name" value="PLC-like_Pdiesterase_TIM-brl"/>
</dbReference>
<dbReference type="PANTHER" id="PTHR13593:SF146">
    <property type="entry name" value="PLC-LIKE PHOSPHODIESTERASE"/>
    <property type="match status" value="1"/>
</dbReference>
<accession>A0A6G1I3M2</accession>
<dbReference type="Proteomes" id="UP000799640">
    <property type="component" value="Unassembled WGS sequence"/>
</dbReference>
<dbReference type="AlphaFoldDB" id="A0A6G1I3M2"/>
<keyword evidence="2" id="KW-1185">Reference proteome</keyword>
<dbReference type="OrthoDB" id="1046782at2759"/>
<evidence type="ECO:0000313" key="1">
    <source>
        <dbReference type="EMBL" id="KAF2402903.1"/>
    </source>
</evidence>
<evidence type="ECO:0008006" key="3">
    <source>
        <dbReference type="Google" id="ProtNLM"/>
    </source>
</evidence>
<gene>
    <name evidence="1" type="ORF">EJ06DRAFT_527880</name>
</gene>
<reference evidence="1" key="1">
    <citation type="journal article" date="2020" name="Stud. Mycol.">
        <title>101 Dothideomycetes genomes: a test case for predicting lifestyles and emergence of pathogens.</title>
        <authorList>
            <person name="Haridas S."/>
            <person name="Albert R."/>
            <person name="Binder M."/>
            <person name="Bloem J."/>
            <person name="Labutti K."/>
            <person name="Salamov A."/>
            <person name="Andreopoulos B."/>
            <person name="Baker S."/>
            <person name="Barry K."/>
            <person name="Bills G."/>
            <person name="Bluhm B."/>
            <person name="Cannon C."/>
            <person name="Castanera R."/>
            <person name="Culley D."/>
            <person name="Daum C."/>
            <person name="Ezra D."/>
            <person name="Gonzalez J."/>
            <person name="Henrissat B."/>
            <person name="Kuo A."/>
            <person name="Liang C."/>
            <person name="Lipzen A."/>
            <person name="Lutzoni F."/>
            <person name="Magnuson J."/>
            <person name="Mondo S."/>
            <person name="Nolan M."/>
            <person name="Ohm R."/>
            <person name="Pangilinan J."/>
            <person name="Park H.-J."/>
            <person name="Ramirez L."/>
            <person name="Alfaro M."/>
            <person name="Sun H."/>
            <person name="Tritt A."/>
            <person name="Yoshinaga Y."/>
            <person name="Zwiers L.-H."/>
            <person name="Turgeon B."/>
            <person name="Goodwin S."/>
            <person name="Spatafora J."/>
            <person name="Crous P."/>
            <person name="Grigoriev I."/>
        </authorList>
    </citation>
    <scope>NUCLEOTIDE SEQUENCE</scope>
    <source>
        <strain evidence="1">CBS 262.69</strain>
    </source>
</reference>